<feature type="domain" description="Chromo" evidence="3">
    <location>
        <begin position="118"/>
        <end position="163"/>
    </location>
</feature>
<dbReference type="InterPro" id="IPR023780">
    <property type="entry name" value="Chromo_domain"/>
</dbReference>
<evidence type="ECO:0000313" key="5">
    <source>
        <dbReference type="Proteomes" id="UP001234989"/>
    </source>
</evidence>
<organism evidence="4 5">
    <name type="scientific">Solanum verrucosum</name>
    <dbReference type="NCBI Taxonomy" id="315347"/>
    <lineage>
        <taxon>Eukaryota</taxon>
        <taxon>Viridiplantae</taxon>
        <taxon>Streptophyta</taxon>
        <taxon>Embryophyta</taxon>
        <taxon>Tracheophyta</taxon>
        <taxon>Spermatophyta</taxon>
        <taxon>Magnoliopsida</taxon>
        <taxon>eudicotyledons</taxon>
        <taxon>Gunneridae</taxon>
        <taxon>Pentapetalae</taxon>
        <taxon>asterids</taxon>
        <taxon>lamiids</taxon>
        <taxon>Solanales</taxon>
        <taxon>Solanaceae</taxon>
        <taxon>Solanoideae</taxon>
        <taxon>Solaneae</taxon>
        <taxon>Solanum</taxon>
    </lineage>
</organism>
<dbReference type="Pfam" id="PF00385">
    <property type="entry name" value="Chromo"/>
    <property type="match status" value="1"/>
</dbReference>
<keyword evidence="2" id="KW-0812">Transmembrane</keyword>
<sequence length="170" mass="19856">MSLLTRPRPVGHGRRSRPATGLQKNSPNILSLEVKKKEKRAAPRSSFLHGFKLSLGIWLKTMIRMTKKGYLAWVVLWDAILALHMYAFEKCMDNPSLIIPTEDIIIKDSLSYEEIPVQILDRQLHKLRTKEVSSVKVLWRNQFVEEATWETEKDMKKRYPHLFKFGKVPN</sequence>
<accession>A0AAF0THJ2</accession>
<evidence type="ECO:0000256" key="1">
    <source>
        <dbReference type="SAM" id="MobiDB-lite"/>
    </source>
</evidence>
<dbReference type="Proteomes" id="UP001234989">
    <property type="component" value="Chromosome 3"/>
</dbReference>
<name>A0AAF0THJ2_SOLVR</name>
<evidence type="ECO:0000259" key="3">
    <source>
        <dbReference type="Pfam" id="PF00385"/>
    </source>
</evidence>
<dbReference type="AlphaFoldDB" id="A0AAF0THJ2"/>
<keyword evidence="2" id="KW-0472">Membrane</keyword>
<dbReference type="PANTHER" id="PTHR46148">
    <property type="entry name" value="CHROMO DOMAIN-CONTAINING PROTEIN"/>
    <property type="match status" value="1"/>
</dbReference>
<feature type="region of interest" description="Disordered" evidence="1">
    <location>
        <begin position="1"/>
        <end position="23"/>
    </location>
</feature>
<dbReference type="EMBL" id="CP133614">
    <property type="protein sequence ID" value="WMV19104.1"/>
    <property type="molecule type" value="Genomic_DNA"/>
</dbReference>
<proteinExistence type="predicted"/>
<keyword evidence="5" id="KW-1185">Reference proteome</keyword>
<protein>
    <recommendedName>
        <fullName evidence="3">Chromo domain-containing protein</fullName>
    </recommendedName>
</protein>
<gene>
    <name evidence="4" type="ORF">MTR67_012489</name>
</gene>
<keyword evidence="2" id="KW-1133">Transmembrane helix</keyword>
<dbReference type="SUPFAM" id="SSF54160">
    <property type="entry name" value="Chromo domain-like"/>
    <property type="match status" value="1"/>
</dbReference>
<dbReference type="PANTHER" id="PTHR46148:SF56">
    <property type="entry name" value="RETROTRANSPOSON PROTEIN"/>
    <property type="match status" value="1"/>
</dbReference>
<evidence type="ECO:0000256" key="2">
    <source>
        <dbReference type="SAM" id="Phobius"/>
    </source>
</evidence>
<evidence type="ECO:0000313" key="4">
    <source>
        <dbReference type="EMBL" id="WMV19104.1"/>
    </source>
</evidence>
<dbReference type="InterPro" id="IPR016197">
    <property type="entry name" value="Chromo-like_dom_sf"/>
</dbReference>
<feature type="transmembrane region" description="Helical" evidence="2">
    <location>
        <begin position="70"/>
        <end position="88"/>
    </location>
</feature>
<reference evidence="4" key="1">
    <citation type="submission" date="2023-08" db="EMBL/GenBank/DDBJ databases">
        <title>A de novo genome assembly of Solanum verrucosum Schlechtendal, a Mexican diploid species geographically isolated from the other diploid A-genome species in potato relatives.</title>
        <authorList>
            <person name="Hosaka K."/>
        </authorList>
    </citation>
    <scope>NUCLEOTIDE SEQUENCE</scope>
    <source>
        <tissue evidence="4">Young leaves</tissue>
    </source>
</reference>